<dbReference type="OrthoDB" id="853783at2"/>
<name>A0A5C8KC23_9BACT</name>
<dbReference type="AlphaFoldDB" id="A0A5C8KC23"/>
<reference evidence="2 3" key="1">
    <citation type="submission" date="2019-08" db="EMBL/GenBank/DDBJ databases">
        <authorList>
            <person name="Shi S."/>
        </authorList>
    </citation>
    <scope>NUCLEOTIDE SEQUENCE [LARGE SCALE GENOMIC DNA]</scope>
    <source>
        <strain evidence="2 3">GY10130</strain>
    </source>
</reference>
<comment type="caution">
    <text evidence="2">The sequence shown here is derived from an EMBL/GenBank/DDBJ whole genome shotgun (WGS) entry which is preliminary data.</text>
</comment>
<keyword evidence="3" id="KW-1185">Reference proteome</keyword>
<protein>
    <submittedName>
        <fullName evidence="2">Uncharacterized protein</fullName>
    </submittedName>
</protein>
<dbReference type="EMBL" id="VRTY01000006">
    <property type="protein sequence ID" value="TXK51991.1"/>
    <property type="molecule type" value="Genomic_DNA"/>
</dbReference>
<gene>
    <name evidence="2" type="ORF">FVR03_02610</name>
</gene>
<proteinExistence type="predicted"/>
<dbReference type="RefSeq" id="WP_147920205.1">
    <property type="nucleotide sequence ID" value="NZ_VRTY01000006.1"/>
</dbReference>
<evidence type="ECO:0000256" key="1">
    <source>
        <dbReference type="SAM" id="SignalP"/>
    </source>
</evidence>
<sequence length="116" mass="12303">MNYAEKLNRYVMPVLLLLLVSALASPLASARLNTPATVTCNLEACHERLATCSKPAAKSQQRSVLDAEALESPITYFKDMMASDADNDDDKATAAPAAPLLIAVKGLVATLLSTII</sequence>
<accession>A0A5C8KC23</accession>
<feature type="signal peptide" evidence="1">
    <location>
        <begin position="1"/>
        <end position="30"/>
    </location>
</feature>
<organism evidence="2 3">
    <name type="scientific">Pontibacter qinzhouensis</name>
    <dbReference type="NCBI Taxonomy" id="2603253"/>
    <lineage>
        <taxon>Bacteria</taxon>
        <taxon>Pseudomonadati</taxon>
        <taxon>Bacteroidota</taxon>
        <taxon>Cytophagia</taxon>
        <taxon>Cytophagales</taxon>
        <taxon>Hymenobacteraceae</taxon>
        <taxon>Pontibacter</taxon>
    </lineage>
</organism>
<evidence type="ECO:0000313" key="3">
    <source>
        <dbReference type="Proteomes" id="UP000321926"/>
    </source>
</evidence>
<keyword evidence="1" id="KW-0732">Signal</keyword>
<evidence type="ECO:0000313" key="2">
    <source>
        <dbReference type="EMBL" id="TXK51991.1"/>
    </source>
</evidence>
<feature type="chain" id="PRO_5022948505" evidence="1">
    <location>
        <begin position="31"/>
        <end position="116"/>
    </location>
</feature>
<dbReference type="Proteomes" id="UP000321926">
    <property type="component" value="Unassembled WGS sequence"/>
</dbReference>